<dbReference type="EMBL" id="JACGWO010000012">
    <property type="protein sequence ID" value="KAK4413797.1"/>
    <property type="molecule type" value="Genomic_DNA"/>
</dbReference>
<reference evidence="2" key="1">
    <citation type="submission" date="2020-06" db="EMBL/GenBank/DDBJ databases">
        <authorList>
            <person name="Li T."/>
            <person name="Hu X."/>
            <person name="Zhang T."/>
            <person name="Song X."/>
            <person name="Zhang H."/>
            <person name="Dai N."/>
            <person name="Sheng W."/>
            <person name="Hou X."/>
            <person name="Wei L."/>
        </authorList>
    </citation>
    <scope>NUCLEOTIDE SEQUENCE</scope>
    <source>
        <strain evidence="2">3651</strain>
        <tissue evidence="2">Leaf</tissue>
    </source>
</reference>
<sequence length="229" mass="24352">MARGKKTKVATEADVPSSQPHEQTHNVCASKQSEVAKASSQAIHAFISDLEASPAPIVVGKQHVESTLDKGNNADVEDAKPTSFAGLFSNNRKLTDENKLQKFVLGEGTLKLEMSDLIDVKAKLGFCLVGDIAGKFPGFKAIRTMAHPSNSMRVGGLSFALLAMKTGNGLLPEEDDISLNPVWAILPALPLECWNLKALGKIGSAVGNPIAMDSLTSKKERVSLCSHSC</sequence>
<evidence type="ECO:0000256" key="1">
    <source>
        <dbReference type="SAM" id="MobiDB-lite"/>
    </source>
</evidence>
<dbReference type="Proteomes" id="UP001293254">
    <property type="component" value="Unassembled WGS sequence"/>
</dbReference>
<evidence type="ECO:0000313" key="2">
    <source>
        <dbReference type="EMBL" id="KAK4413797.1"/>
    </source>
</evidence>
<feature type="region of interest" description="Disordered" evidence="1">
    <location>
        <begin position="1"/>
        <end position="26"/>
    </location>
</feature>
<organism evidence="2 3">
    <name type="scientific">Sesamum alatum</name>
    <dbReference type="NCBI Taxonomy" id="300844"/>
    <lineage>
        <taxon>Eukaryota</taxon>
        <taxon>Viridiplantae</taxon>
        <taxon>Streptophyta</taxon>
        <taxon>Embryophyta</taxon>
        <taxon>Tracheophyta</taxon>
        <taxon>Spermatophyta</taxon>
        <taxon>Magnoliopsida</taxon>
        <taxon>eudicotyledons</taxon>
        <taxon>Gunneridae</taxon>
        <taxon>Pentapetalae</taxon>
        <taxon>asterids</taxon>
        <taxon>lamiids</taxon>
        <taxon>Lamiales</taxon>
        <taxon>Pedaliaceae</taxon>
        <taxon>Sesamum</taxon>
    </lineage>
</organism>
<feature type="compositionally biased region" description="Polar residues" evidence="1">
    <location>
        <begin position="16"/>
        <end position="26"/>
    </location>
</feature>
<protein>
    <recommendedName>
        <fullName evidence="4">DUF4283 domain-containing protein</fullName>
    </recommendedName>
</protein>
<name>A0AAE1XKZ7_9LAMI</name>
<evidence type="ECO:0000313" key="3">
    <source>
        <dbReference type="Proteomes" id="UP001293254"/>
    </source>
</evidence>
<accession>A0AAE1XKZ7</accession>
<keyword evidence="3" id="KW-1185">Reference proteome</keyword>
<reference evidence="2" key="2">
    <citation type="journal article" date="2024" name="Plant">
        <title>Genomic evolution and insights into agronomic trait innovations of Sesamum species.</title>
        <authorList>
            <person name="Miao H."/>
            <person name="Wang L."/>
            <person name="Qu L."/>
            <person name="Liu H."/>
            <person name="Sun Y."/>
            <person name="Le M."/>
            <person name="Wang Q."/>
            <person name="Wei S."/>
            <person name="Zheng Y."/>
            <person name="Lin W."/>
            <person name="Duan Y."/>
            <person name="Cao H."/>
            <person name="Xiong S."/>
            <person name="Wang X."/>
            <person name="Wei L."/>
            <person name="Li C."/>
            <person name="Ma Q."/>
            <person name="Ju M."/>
            <person name="Zhao R."/>
            <person name="Li G."/>
            <person name="Mu C."/>
            <person name="Tian Q."/>
            <person name="Mei H."/>
            <person name="Zhang T."/>
            <person name="Gao T."/>
            <person name="Zhang H."/>
        </authorList>
    </citation>
    <scope>NUCLEOTIDE SEQUENCE</scope>
    <source>
        <strain evidence="2">3651</strain>
    </source>
</reference>
<comment type="caution">
    <text evidence="2">The sequence shown here is derived from an EMBL/GenBank/DDBJ whole genome shotgun (WGS) entry which is preliminary data.</text>
</comment>
<gene>
    <name evidence="2" type="ORF">Salat_2792500</name>
</gene>
<dbReference type="AlphaFoldDB" id="A0AAE1XKZ7"/>
<proteinExistence type="predicted"/>
<evidence type="ECO:0008006" key="4">
    <source>
        <dbReference type="Google" id="ProtNLM"/>
    </source>
</evidence>